<evidence type="ECO:0000259" key="2">
    <source>
        <dbReference type="Pfam" id="PF07331"/>
    </source>
</evidence>
<keyword evidence="1" id="KW-0472">Membrane</keyword>
<dbReference type="RefSeq" id="WP_071973936.1">
    <property type="nucleotide sequence ID" value="NZ_CP018077.1"/>
</dbReference>
<dbReference type="AlphaFoldDB" id="A0A1J0WMI9"/>
<keyword evidence="1" id="KW-0812">Transmembrane</keyword>
<feature type="transmembrane region" description="Helical" evidence="1">
    <location>
        <begin position="24"/>
        <end position="44"/>
    </location>
</feature>
<evidence type="ECO:0000313" key="4">
    <source>
        <dbReference type="Proteomes" id="UP000181897"/>
    </source>
</evidence>
<feature type="domain" description="DUF1468" evidence="2">
    <location>
        <begin position="29"/>
        <end position="165"/>
    </location>
</feature>
<gene>
    <name evidence="3" type="ORF">BOO69_18690</name>
</gene>
<feature type="transmembrane region" description="Helical" evidence="1">
    <location>
        <begin position="146"/>
        <end position="169"/>
    </location>
</feature>
<dbReference type="EMBL" id="CP018077">
    <property type="protein sequence ID" value="APE45601.1"/>
    <property type="molecule type" value="Genomic_DNA"/>
</dbReference>
<organism evidence="3 4">
    <name type="scientific">Sulfitobacter alexandrii</name>
    <dbReference type="NCBI Taxonomy" id="1917485"/>
    <lineage>
        <taxon>Bacteria</taxon>
        <taxon>Pseudomonadati</taxon>
        <taxon>Pseudomonadota</taxon>
        <taxon>Alphaproteobacteria</taxon>
        <taxon>Rhodobacterales</taxon>
        <taxon>Roseobacteraceae</taxon>
        <taxon>Sulfitobacter</taxon>
    </lineage>
</organism>
<reference evidence="3 4" key="1">
    <citation type="submission" date="2016-11" db="EMBL/GenBank/DDBJ databases">
        <title>Complete genome sequence of Sulfitobacter sp. AM1-D1, a toxic bacteria associated with marine dinoflagellate Alexandrium minutum in East China Sea.</title>
        <authorList>
            <person name="Yang Q."/>
            <person name="Zhang X."/>
            <person name="Tian X."/>
        </authorList>
    </citation>
    <scope>NUCLEOTIDE SEQUENCE [LARGE SCALE GENOMIC DNA]</scope>
    <source>
        <strain evidence="3 4">AM1-D1</strain>
        <plasmid evidence="3 4">unnamed1</plasmid>
    </source>
</reference>
<evidence type="ECO:0000313" key="3">
    <source>
        <dbReference type="EMBL" id="APE45601.1"/>
    </source>
</evidence>
<keyword evidence="1" id="KW-1133">Transmembrane helix</keyword>
<name>A0A1J0WMI9_9RHOB</name>
<dbReference type="InterPro" id="IPR009936">
    <property type="entry name" value="DUF1468"/>
</dbReference>
<dbReference type="Proteomes" id="UP000181897">
    <property type="component" value="Plasmid unnamed1"/>
</dbReference>
<keyword evidence="3" id="KW-0614">Plasmid</keyword>
<dbReference type="Pfam" id="PF07331">
    <property type="entry name" value="TctB"/>
    <property type="match status" value="1"/>
</dbReference>
<sequence>MAGLTPKARGEAIGEAGVGLPTRCAALLLPAVLLAAALLLPGMMFAHDVSNGRHGIGPDAWPDIILDCLAFFAAIWLAQEVWTLARGRRSMTLRAPADEETYDFTKALIGLVLIILYGAMIHLAGFALTTAIFIAVWCIYGGVTRLTVVIPVSLIGTIVLLWLFMGLALMPLSRGQGAFDQASIWLLRTLGIY</sequence>
<geneLocation type="plasmid" evidence="3 4">
    <name>unnamed1</name>
</geneLocation>
<dbReference type="KEGG" id="suam:BOO69_18690"/>
<accession>A0A1J0WMI9</accession>
<keyword evidence="4" id="KW-1185">Reference proteome</keyword>
<protein>
    <recommendedName>
        <fullName evidence="2">DUF1468 domain-containing protein</fullName>
    </recommendedName>
</protein>
<dbReference type="OrthoDB" id="9776706at2"/>
<proteinExistence type="predicted"/>
<feature type="transmembrane region" description="Helical" evidence="1">
    <location>
        <begin position="64"/>
        <end position="86"/>
    </location>
</feature>
<evidence type="ECO:0000256" key="1">
    <source>
        <dbReference type="SAM" id="Phobius"/>
    </source>
</evidence>
<feature type="transmembrane region" description="Helical" evidence="1">
    <location>
        <begin position="107"/>
        <end position="140"/>
    </location>
</feature>